<sequence length="122" mass="13496">MYMIFFVLHNPELLEQVLNAWEEAGVGGVTILPSTGLARIRAKGAWRDDLPLFPSLEDFQEHLQNLNRTLITIVENDAMVDKVVAATQRVTGDLNLPNTGILSVLPVVRSYGLNRIPDVNGT</sequence>
<dbReference type="AlphaFoldDB" id="A0A0P6XSS4"/>
<evidence type="ECO:0000313" key="2">
    <source>
        <dbReference type="Proteomes" id="UP000050514"/>
    </source>
</evidence>
<dbReference type="STRING" id="360411.AC812_07955"/>
<dbReference type="EMBL" id="LGHJ01000013">
    <property type="protein sequence ID" value="KPL75896.1"/>
    <property type="molecule type" value="Genomic_DNA"/>
</dbReference>
<accession>A0A0P6XSS4</accession>
<protein>
    <recommendedName>
        <fullName evidence="3">P-II family nitrogen regulator</fullName>
    </recommendedName>
</protein>
<dbReference type="Proteomes" id="UP000050514">
    <property type="component" value="Unassembled WGS sequence"/>
</dbReference>
<comment type="caution">
    <text evidence="1">The sequence shown here is derived from an EMBL/GenBank/DDBJ whole genome shotgun (WGS) entry which is preliminary data.</text>
</comment>
<organism evidence="1 2">
    <name type="scientific">Bellilinea caldifistulae</name>
    <dbReference type="NCBI Taxonomy" id="360411"/>
    <lineage>
        <taxon>Bacteria</taxon>
        <taxon>Bacillati</taxon>
        <taxon>Chloroflexota</taxon>
        <taxon>Anaerolineae</taxon>
        <taxon>Anaerolineales</taxon>
        <taxon>Anaerolineaceae</taxon>
        <taxon>Bellilinea</taxon>
    </lineage>
</organism>
<reference evidence="1 2" key="1">
    <citation type="submission" date="2015-07" db="EMBL/GenBank/DDBJ databases">
        <title>Draft genome of Bellilinea caldifistulae DSM 17877.</title>
        <authorList>
            <person name="Hemp J."/>
            <person name="Ward L.M."/>
            <person name="Pace L.A."/>
            <person name="Fischer W.W."/>
        </authorList>
    </citation>
    <scope>NUCLEOTIDE SEQUENCE [LARGE SCALE GENOMIC DNA]</scope>
    <source>
        <strain evidence="1 2">GOMI-1</strain>
    </source>
</reference>
<dbReference type="SUPFAM" id="SSF54913">
    <property type="entry name" value="GlnB-like"/>
    <property type="match status" value="1"/>
</dbReference>
<dbReference type="InterPro" id="IPR011322">
    <property type="entry name" value="N-reg_PII-like_a/b"/>
</dbReference>
<name>A0A0P6XSS4_9CHLR</name>
<keyword evidence="2" id="KW-1185">Reference proteome</keyword>
<dbReference type="OrthoDB" id="159829at2"/>
<gene>
    <name evidence="1" type="ORF">AC812_07955</name>
</gene>
<evidence type="ECO:0008006" key="3">
    <source>
        <dbReference type="Google" id="ProtNLM"/>
    </source>
</evidence>
<evidence type="ECO:0000313" key="1">
    <source>
        <dbReference type="EMBL" id="KPL75896.1"/>
    </source>
</evidence>
<proteinExistence type="predicted"/>
<dbReference type="RefSeq" id="WP_061918264.1">
    <property type="nucleotide sequence ID" value="NZ_DF967971.1"/>
</dbReference>
<dbReference type="Gene3D" id="3.30.70.120">
    <property type="match status" value="1"/>
</dbReference>
<dbReference type="InterPro" id="IPR015867">
    <property type="entry name" value="N-reg_PII/ATP_PRibTrfase_C"/>
</dbReference>